<name>A0ABR1J279_9AGAR</name>
<evidence type="ECO:0000256" key="1">
    <source>
        <dbReference type="SAM" id="MobiDB-lite"/>
    </source>
</evidence>
<comment type="caution">
    <text evidence="2">The sequence shown here is derived from an EMBL/GenBank/DDBJ whole genome shotgun (WGS) entry which is preliminary data.</text>
</comment>
<dbReference type="Proteomes" id="UP001498398">
    <property type="component" value="Unassembled WGS sequence"/>
</dbReference>
<reference evidence="2 3" key="1">
    <citation type="submission" date="2024-01" db="EMBL/GenBank/DDBJ databases">
        <title>A draft genome for the cacao thread blight pathogen Marasmiellus scandens.</title>
        <authorList>
            <person name="Baruah I.K."/>
            <person name="Leung J."/>
            <person name="Bukari Y."/>
            <person name="Amoako-Attah I."/>
            <person name="Meinhardt L.W."/>
            <person name="Bailey B.A."/>
            <person name="Cohen S.P."/>
        </authorList>
    </citation>
    <scope>NUCLEOTIDE SEQUENCE [LARGE SCALE GENOMIC DNA]</scope>
    <source>
        <strain evidence="2 3">GH-19</strain>
    </source>
</reference>
<feature type="compositionally biased region" description="Low complexity" evidence="1">
    <location>
        <begin position="54"/>
        <end position="64"/>
    </location>
</feature>
<evidence type="ECO:0000313" key="2">
    <source>
        <dbReference type="EMBL" id="KAK7445760.1"/>
    </source>
</evidence>
<feature type="region of interest" description="Disordered" evidence="1">
    <location>
        <begin position="1"/>
        <end position="83"/>
    </location>
</feature>
<proteinExistence type="predicted"/>
<gene>
    <name evidence="2" type="ORF">VKT23_014756</name>
</gene>
<accession>A0ABR1J279</accession>
<protein>
    <submittedName>
        <fullName evidence="2">Uncharacterized protein</fullName>
    </submittedName>
</protein>
<evidence type="ECO:0000313" key="3">
    <source>
        <dbReference type="Proteomes" id="UP001498398"/>
    </source>
</evidence>
<dbReference type="EMBL" id="JBANRG010000046">
    <property type="protein sequence ID" value="KAK7445760.1"/>
    <property type="molecule type" value="Genomic_DNA"/>
</dbReference>
<feature type="compositionally biased region" description="Polar residues" evidence="1">
    <location>
        <begin position="65"/>
        <end position="83"/>
    </location>
</feature>
<keyword evidence="3" id="KW-1185">Reference proteome</keyword>
<sequence length="189" mass="19705">MSGNTPPTNKPKKNWVKKMLAPFSGRKHKKNSANIAAGASQPNLMMGGGGGLLGESRSSFSGGSATSKPTQTLQGQMTGQVPTPGQGAQIFGSPEVAAATVSSLGYTAIIAQPHIADQVLGQTVEVQASDAAENQVMQPDYDYNYFRLTGAVLEKSVYTLKNFSKLIPVPGLGPAVGAVCECIEHFHVS</sequence>
<organism evidence="2 3">
    <name type="scientific">Marasmiellus scandens</name>
    <dbReference type="NCBI Taxonomy" id="2682957"/>
    <lineage>
        <taxon>Eukaryota</taxon>
        <taxon>Fungi</taxon>
        <taxon>Dikarya</taxon>
        <taxon>Basidiomycota</taxon>
        <taxon>Agaricomycotina</taxon>
        <taxon>Agaricomycetes</taxon>
        <taxon>Agaricomycetidae</taxon>
        <taxon>Agaricales</taxon>
        <taxon>Marasmiineae</taxon>
        <taxon>Omphalotaceae</taxon>
        <taxon>Marasmiellus</taxon>
    </lineage>
</organism>